<dbReference type="GO" id="GO:0005524">
    <property type="term" value="F:ATP binding"/>
    <property type="evidence" value="ECO:0007669"/>
    <property type="project" value="UniProtKB-KW"/>
</dbReference>
<dbReference type="InterPro" id="IPR003439">
    <property type="entry name" value="ABC_transporter-like_ATP-bd"/>
</dbReference>
<evidence type="ECO:0000256" key="1">
    <source>
        <dbReference type="ARBA" id="ARBA00005417"/>
    </source>
</evidence>
<evidence type="ECO:0000313" key="8">
    <source>
        <dbReference type="Proteomes" id="UP000315677"/>
    </source>
</evidence>
<dbReference type="PANTHER" id="PTHR43820:SF4">
    <property type="entry name" value="HIGH-AFFINITY BRANCHED-CHAIN AMINO ACID TRANSPORT ATP-BINDING PROTEIN LIVF"/>
    <property type="match status" value="1"/>
</dbReference>
<dbReference type="InterPro" id="IPR052156">
    <property type="entry name" value="BCAA_Transport_ATP-bd_LivF"/>
</dbReference>
<dbReference type="RefSeq" id="WP_211365917.1">
    <property type="nucleotide sequence ID" value="NZ_VFPA01000001.1"/>
</dbReference>
<name>A0A543DVJ9_9PSEU</name>
<dbReference type="CDD" id="cd03224">
    <property type="entry name" value="ABC_TM1139_LivF_branched"/>
    <property type="match status" value="1"/>
</dbReference>
<dbReference type="InterPro" id="IPR027417">
    <property type="entry name" value="P-loop_NTPase"/>
</dbReference>
<keyword evidence="4 7" id="KW-0067">ATP-binding</keyword>
<evidence type="ECO:0000256" key="5">
    <source>
        <dbReference type="ARBA" id="ARBA00022970"/>
    </source>
</evidence>
<comment type="caution">
    <text evidence="7">The sequence shown here is derived from an EMBL/GenBank/DDBJ whole genome shotgun (WGS) entry which is preliminary data.</text>
</comment>
<accession>A0A543DVJ9</accession>
<keyword evidence="5" id="KW-0029">Amino-acid transport</keyword>
<dbReference type="PROSITE" id="PS00211">
    <property type="entry name" value="ABC_TRANSPORTER_1"/>
    <property type="match status" value="1"/>
</dbReference>
<dbReference type="EMBL" id="VFPA01000001">
    <property type="protein sequence ID" value="TQM13352.1"/>
    <property type="molecule type" value="Genomic_DNA"/>
</dbReference>
<dbReference type="PANTHER" id="PTHR43820">
    <property type="entry name" value="HIGH-AFFINITY BRANCHED-CHAIN AMINO ACID TRANSPORT ATP-BINDING PROTEIN LIVF"/>
    <property type="match status" value="1"/>
</dbReference>
<dbReference type="InterPro" id="IPR017871">
    <property type="entry name" value="ABC_transporter-like_CS"/>
</dbReference>
<organism evidence="7 8">
    <name type="scientific">Pseudonocardia kunmingensis</name>
    <dbReference type="NCBI Taxonomy" id="630975"/>
    <lineage>
        <taxon>Bacteria</taxon>
        <taxon>Bacillati</taxon>
        <taxon>Actinomycetota</taxon>
        <taxon>Actinomycetes</taxon>
        <taxon>Pseudonocardiales</taxon>
        <taxon>Pseudonocardiaceae</taxon>
        <taxon>Pseudonocardia</taxon>
    </lineage>
</organism>
<evidence type="ECO:0000256" key="4">
    <source>
        <dbReference type="ARBA" id="ARBA00022840"/>
    </source>
</evidence>
<dbReference type="GO" id="GO:0015658">
    <property type="term" value="F:branched-chain amino acid transmembrane transporter activity"/>
    <property type="evidence" value="ECO:0007669"/>
    <property type="project" value="TreeGrafter"/>
</dbReference>
<feature type="domain" description="ABC transporter" evidence="6">
    <location>
        <begin position="22"/>
        <end position="253"/>
    </location>
</feature>
<reference evidence="7 8" key="1">
    <citation type="submission" date="2019-06" db="EMBL/GenBank/DDBJ databases">
        <title>Sequencing the genomes of 1000 actinobacteria strains.</title>
        <authorList>
            <person name="Klenk H.-P."/>
        </authorList>
    </citation>
    <scope>NUCLEOTIDE SEQUENCE [LARGE SCALE GENOMIC DNA]</scope>
    <source>
        <strain evidence="7 8">DSM 45301</strain>
    </source>
</reference>
<protein>
    <submittedName>
        <fullName evidence="7">Branched-chain amino acid transport system ATP-binding protein</fullName>
    </submittedName>
</protein>
<evidence type="ECO:0000256" key="2">
    <source>
        <dbReference type="ARBA" id="ARBA00022448"/>
    </source>
</evidence>
<dbReference type="GO" id="GO:0016887">
    <property type="term" value="F:ATP hydrolysis activity"/>
    <property type="evidence" value="ECO:0007669"/>
    <property type="project" value="InterPro"/>
</dbReference>
<keyword evidence="3" id="KW-0547">Nucleotide-binding</keyword>
<keyword evidence="2" id="KW-0813">Transport</keyword>
<proteinExistence type="inferred from homology"/>
<evidence type="ECO:0000259" key="6">
    <source>
        <dbReference type="PROSITE" id="PS50893"/>
    </source>
</evidence>
<dbReference type="Proteomes" id="UP000315677">
    <property type="component" value="Unassembled WGS sequence"/>
</dbReference>
<evidence type="ECO:0000313" key="7">
    <source>
        <dbReference type="EMBL" id="TQM13352.1"/>
    </source>
</evidence>
<dbReference type="Pfam" id="PF00005">
    <property type="entry name" value="ABC_tran"/>
    <property type="match status" value="1"/>
</dbReference>
<comment type="similarity">
    <text evidence="1">Belongs to the ABC transporter superfamily.</text>
</comment>
<dbReference type="Gene3D" id="3.40.50.300">
    <property type="entry name" value="P-loop containing nucleotide triphosphate hydrolases"/>
    <property type="match status" value="1"/>
</dbReference>
<gene>
    <name evidence="7" type="ORF">FB558_0085</name>
</gene>
<dbReference type="GO" id="GO:0015807">
    <property type="term" value="P:L-amino acid transport"/>
    <property type="evidence" value="ECO:0007669"/>
    <property type="project" value="TreeGrafter"/>
</dbReference>
<evidence type="ECO:0000256" key="3">
    <source>
        <dbReference type="ARBA" id="ARBA00022741"/>
    </source>
</evidence>
<dbReference type="InterPro" id="IPR003593">
    <property type="entry name" value="AAA+_ATPase"/>
</dbReference>
<dbReference type="SUPFAM" id="SSF52540">
    <property type="entry name" value="P-loop containing nucleoside triphosphate hydrolases"/>
    <property type="match status" value="1"/>
</dbReference>
<dbReference type="PROSITE" id="PS50893">
    <property type="entry name" value="ABC_TRANSPORTER_2"/>
    <property type="match status" value="1"/>
</dbReference>
<dbReference type="SMART" id="SM00382">
    <property type="entry name" value="AAA"/>
    <property type="match status" value="1"/>
</dbReference>
<sequence length="257" mass="26955">MTTADESAARIRAASATMEPALTCEGVSARYGRIEVCRNISLTVAEREVVTVLGPNGAGKSSLLGALGGQVRGGGAIRVGGHRIEALPAHRRAAAGLALVPEGRGNCFGSLTVRENLLLGARLAPRNERDTVYAEVLDLFPSLRSRLSQPASALSGGEQQMLAIGMALAGRPKLLALDEPSQGLAPTILRDLTRLFALLRGRGIGLLIAEQNHAFAAAMADRFVVIVGGELVAEGTRDELRRDVIAAAYLSKDGERS</sequence>
<keyword evidence="8" id="KW-1185">Reference proteome</keyword>
<dbReference type="AlphaFoldDB" id="A0A543DVJ9"/>